<keyword evidence="2" id="KW-1185">Reference proteome</keyword>
<evidence type="ECO:0000313" key="1">
    <source>
        <dbReference type="EMBL" id="TKR69925.1"/>
    </source>
</evidence>
<dbReference type="Proteomes" id="UP000298663">
    <property type="component" value="Unassembled WGS sequence"/>
</dbReference>
<evidence type="ECO:0000313" key="2">
    <source>
        <dbReference type="Proteomes" id="UP000298663"/>
    </source>
</evidence>
<sequence>MGWCLVRTEGYGWSLNGGVCFVCGFTSFENFGGQKTSGQFSVIMDGIWLFETFLHGPKLFQNLIAFLP</sequence>
<name>A0A4V6A039_STECR</name>
<reference evidence="1 2" key="1">
    <citation type="journal article" date="2015" name="Genome Biol.">
        <title>Comparative genomics of Steinernema reveals deeply conserved gene regulatory networks.</title>
        <authorList>
            <person name="Dillman A.R."/>
            <person name="Macchietto M."/>
            <person name="Porter C.F."/>
            <person name="Rogers A."/>
            <person name="Williams B."/>
            <person name="Antoshechkin I."/>
            <person name="Lee M.M."/>
            <person name="Goodwin Z."/>
            <person name="Lu X."/>
            <person name="Lewis E.E."/>
            <person name="Goodrich-Blair H."/>
            <person name="Stock S.P."/>
            <person name="Adams B.J."/>
            <person name="Sternberg P.W."/>
            <person name="Mortazavi A."/>
        </authorList>
    </citation>
    <scope>NUCLEOTIDE SEQUENCE [LARGE SCALE GENOMIC DNA]</scope>
    <source>
        <strain evidence="1 2">ALL</strain>
    </source>
</reference>
<organism evidence="1 2">
    <name type="scientific">Steinernema carpocapsae</name>
    <name type="common">Entomopathogenic nematode</name>
    <dbReference type="NCBI Taxonomy" id="34508"/>
    <lineage>
        <taxon>Eukaryota</taxon>
        <taxon>Metazoa</taxon>
        <taxon>Ecdysozoa</taxon>
        <taxon>Nematoda</taxon>
        <taxon>Chromadorea</taxon>
        <taxon>Rhabditida</taxon>
        <taxon>Tylenchina</taxon>
        <taxon>Panagrolaimomorpha</taxon>
        <taxon>Strongyloidoidea</taxon>
        <taxon>Steinernematidae</taxon>
        <taxon>Steinernema</taxon>
    </lineage>
</organism>
<dbReference type="EMBL" id="AZBU02000007">
    <property type="protein sequence ID" value="TKR69925.1"/>
    <property type="molecule type" value="Genomic_DNA"/>
</dbReference>
<protein>
    <submittedName>
        <fullName evidence="1">Uncharacterized protein</fullName>
    </submittedName>
</protein>
<accession>A0A4V6A039</accession>
<dbReference type="AlphaFoldDB" id="A0A4V6A039"/>
<reference evidence="1 2" key="2">
    <citation type="journal article" date="2019" name="G3 (Bethesda)">
        <title>Hybrid Assembly of the Genome of the Entomopathogenic Nematode Steinernema carpocapsae Identifies the X-Chromosome.</title>
        <authorList>
            <person name="Serra L."/>
            <person name="Macchietto M."/>
            <person name="Macias-Munoz A."/>
            <person name="McGill C.J."/>
            <person name="Rodriguez I.M."/>
            <person name="Rodriguez B."/>
            <person name="Murad R."/>
            <person name="Mortazavi A."/>
        </authorList>
    </citation>
    <scope>NUCLEOTIDE SEQUENCE [LARGE SCALE GENOMIC DNA]</scope>
    <source>
        <strain evidence="1 2">ALL</strain>
    </source>
</reference>
<gene>
    <name evidence="1" type="ORF">L596_022013</name>
</gene>
<comment type="caution">
    <text evidence="1">The sequence shown here is derived from an EMBL/GenBank/DDBJ whole genome shotgun (WGS) entry which is preliminary data.</text>
</comment>
<proteinExistence type="predicted"/>